<dbReference type="AlphaFoldDB" id="A0A2K3CX71"/>
<feature type="compositionally biased region" description="Low complexity" evidence="1">
    <location>
        <begin position="170"/>
        <end position="189"/>
    </location>
</feature>
<evidence type="ECO:0000313" key="2">
    <source>
        <dbReference type="EMBL" id="PNW72881.1"/>
    </source>
</evidence>
<dbReference type="EMBL" id="CM008975">
    <property type="protein sequence ID" value="PNW72881.1"/>
    <property type="molecule type" value="Genomic_DNA"/>
</dbReference>
<proteinExistence type="predicted"/>
<dbReference type="InParanoid" id="A0A2K3CX71"/>
<sequence length="302" mass="30428">MPFMFGKPSSNDDQPLDMYSLSPLSRNTNSLMPAAAVPQHLGDTAPLPSSSRAFAFPRPAASQGLATSAPVPPPGYPALGPHPWAHQQPAPHPPHPAYASAAYTSDATYPVAGGAFPPPPPPVGPPRHSGGASSKPGAAAATATSLLQAAPVTGYPAAGSGAATTAAVALHPHQHPQQWQPAYPAQPHYSTAAGGQSPALPFPATGLAVSAGHPSYPHAPLPSHPAQQHPSSSSSSSSSHGGGRVRLGHSVVHSVGGLARGVLTVGAAGLTAAAARVDKALVRVEQRHERRAARKAAKHMAC</sequence>
<protein>
    <submittedName>
        <fullName evidence="2">Uncharacterized protein</fullName>
    </submittedName>
</protein>
<feature type="compositionally biased region" description="Low complexity" evidence="1">
    <location>
        <begin position="97"/>
        <end position="115"/>
    </location>
</feature>
<keyword evidence="3" id="KW-1185">Reference proteome</keyword>
<feature type="compositionally biased region" description="Low complexity" evidence="1">
    <location>
        <begin position="77"/>
        <end position="89"/>
    </location>
</feature>
<reference evidence="2 3" key="1">
    <citation type="journal article" date="2007" name="Science">
        <title>The Chlamydomonas genome reveals the evolution of key animal and plant functions.</title>
        <authorList>
            <person name="Merchant S.S."/>
            <person name="Prochnik S.E."/>
            <person name="Vallon O."/>
            <person name="Harris E.H."/>
            <person name="Karpowicz S.J."/>
            <person name="Witman G.B."/>
            <person name="Terry A."/>
            <person name="Salamov A."/>
            <person name="Fritz-Laylin L.K."/>
            <person name="Marechal-Drouard L."/>
            <person name="Marshall W.F."/>
            <person name="Qu L.H."/>
            <person name="Nelson D.R."/>
            <person name="Sanderfoot A.A."/>
            <person name="Spalding M.H."/>
            <person name="Kapitonov V.V."/>
            <person name="Ren Q."/>
            <person name="Ferris P."/>
            <person name="Lindquist E."/>
            <person name="Shapiro H."/>
            <person name="Lucas S.M."/>
            <person name="Grimwood J."/>
            <person name="Schmutz J."/>
            <person name="Cardol P."/>
            <person name="Cerutti H."/>
            <person name="Chanfreau G."/>
            <person name="Chen C.L."/>
            <person name="Cognat V."/>
            <person name="Croft M.T."/>
            <person name="Dent R."/>
            <person name="Dutcher S."/>
            <person name="Fernandez E."/>
            <person name="Fukuzawa H."/>
            <person name="Gonzalez-Ballester D."/>
            <person name="Gonzalez-Halphen D."/>
            <person name="Hallmann A."/>
            <person name="Hanikenne M."/>
            <person name="Hippler M."/>
            <person name="Inwood W."/>
            <person name="Jabbari K."/>
            <person name="Kalanon M."/>
            <person name="Kuras R."/>
            <person name="Lefebvre P.A."/>
            <person name="Lemaire S.D."/>
            <person name="Lobanov A.V."/>
            <person name="Lohr M."/>
            <person name="Manuell A."/>
            <person name="Meier I."/>
            <person name="Mets L."/>
            <person name="Mittag M."/>
            <person name="Mittelmeier T."/>
            <person name="Moroney J.V."/>
            <person name="Moseley J."/>
            <person name="Napoli C."/>
            <person name="Nedelcu A.M."/>
            <person name="Niyogi K."/>
            <person name="Novoselov S.V."/>
            <person name="Paulsen I.T."/>
            <person name="Pazour G."/>
            <person name="Purton S."/>
            <person name="Ral J.P."/>
            <person name="Riano-Pachon D.M."/>
            <person name="Riekhof W."/>
            <person name="Rymarquis L."/>
            <person name="Schroda M."/>
            <person name="Stern D."/>
            <person name="Umen J."/>
            <person name="Willows R."/>
            <person name="Wilson N."/>
            <person name="Zimmer S.L."/>
            <person name="Allmer J."/>
            <person name="Balk J."/>
            <person name="Bisova K."/>
            <person name="Chen C.J."/>
            <person name="Elias M."/>
            <person name="Gendler K."/>
            <person name="Hauser C."/>
            <person name="Lamb M.R."/>
            <person name="Ledford H."/>
            <person name="Long J.C."/>
            <person name="Minagawa J."/>
            <person name="Page M.D."/>
            <person name="Pan J."/>
            <person name="Pootakham W."/>
            <person name="Roje S."/>
            <person name="Rose A."/>
            <person name="Stahlberg E."/>
            <person name="Terauchi A.M."/>
            <person name="Yang P."/>
            <person name="Ball S."/>
            <person name="Bowler C."/>
            <person name="Dieckmann C.L."/>
            <person name="Gladyshev V.N."/>
            <person name="Green P."/>
            <person name="Jorgensen R."/>
            <person name="Mayfield S."/>
            <person name="Mueller-Roeber B."/>
            <person name="Rajamani S."/>
            <person name="Sayre R.T."/>
            <person name="Brokstein P."/>
            <person name="Dubchak I."/>
            <person name="Goodstein D."/>
            <person name="Hornick L."/>
            <person name="Huang Y.W."/>
            <person name="Jhaveri J."/>
            <person name="Luo Y."/>
            <person name="Martinez D."/>
            <person name="Ngau W.C."/>
            <person name="Otillar B."/>
            <person name="Poliakov A."/>
            <person name="Porter A."/>
            <person name="Szajkowski L."/>
            <person name="Werner G."/>
            <person name="Zhou K."/>
            <person name="Grigoriev I.V."/>
            <person name="Rokhsar D.S."/>
            <person name="Grossman A.R."/>
        </authorList>
    </citation>
    <scope>NUCLEOTIDE SEQUENCE [LARGE SCALE GENOMIC DNA]</scope>
    <source>
        <strain evidence="3">CC-503</strain>
    </source>
</reference>
<evidence type="ECO:0000256" key="1">
    <source>
        <dbReference type="SAM" id="MobiDB-lite"/>
    </source>
</evidence>
<evidence type="ECO:0000313" key="3">
    <source>
        <dbReference type="Proteomes" id="UP000006906"/>
    </source>
</evidence>
<feature type="region of interest" description="Disordered" evidence="1">
    <location>
        <begin position="1"/>
        <end position="139"/>
    </location>
</feature>
<feature type="compositionally biased region" description="Polar residues" evidence="1">
    <location>
        <begin position="22"/>
        <end position="31"/>
    </location>
</feature>
<name>A0A2K3CX71_CHLRE</name>
<dbReference type="RefSeq" id="XP_042916637.1">
    <property type="nucleotide sequence ID" value="XM_043069964.1"/>
</dbReference>
<feature type="compositionally biased region" description="Low complexity" evidence="1">
    <location>
        <begin position="129"/>
        <end position="139"/>
    </location>
</feature>
<dbReference type="GeneID" id="66056153"/>
<feature type="region of interest" description="Disordered" evidence="1">
    <location>
        <begin position="170"/>
        <end position="247"/>
    </location>
</feature>
<dbReference type="Proteomes" id="UP000006906">
    <property type="component" value="Chromosome 14"/>
</dbReference>
<organism evidence="2 3">
    <name type="scientific">Chlamydomonas reinhardtii</name>
    <name type="common">Chlamydomonas smithii</name>
    <dbReference type="NCBI Taxonomy" id="3055"/>
    <lineage>
        <taxon>Eukaryota</taxon>
        <taxon>Viridiplantae</taxon>
        <taxon>Chlorophyta</taxon>
        <taxon>core chlorophytes</taxon>
        <taxon>Chlorophyceae</taxon>
        <taxon>CS clade</taxon>
        <taxon>Chlamydomonadales</taxon>
        <taxon>Chlamydomonadaceae</taxon>
        <taxon>Chlamydomonas</taxon>
    </lineage>
</organism>
<feature type="compositionally biased region" description="Low complexity" evidence="1">
    <location>
        <begin position="224"/>
        <end position="239"/>
    </location>
</feature>
<feature type="compositionally biased region" description="Pro residues" evidence="1">
    <location>
        <begin position="116"/>
        <end position="125"/>
    </location>
</feature>
<dbReference type="Gramene" id="PNW72881">
    <property type="protein sequence ID" value="PNW72881"/>
    <property type="gene ID" value="CHLRE_14g610250v5"/>
</dbReference>
<accession>A0A2K3CX71</accession>
<dbReference type="KEGG" id="cre:CHLRE_14g610250v5"/>
<gene>
    <name evidence="2" type="ORF">CHLRE_14g610250v5</name>
</gene>